<dbReference type="CDD" id="cd00338">
    <property type="entry name" value="Ser_Recombinase"/>
    <property type="match status" value="1"/>
</dbReference>
<comment type="caution">
    <text evidence="4">The sequence shown here is derived from an EMBL/GenBank/DDBJ whole genome shotgun (WGS) entry which is preliminary data.</text>
</comment>
<keyword evidence="5" id="KW-1185">Reference proteome</keyword>
<dbReference type="InterPro" id="IPR025827">
    <property type="entry name" value="Zn_ribbon_recom_dom"/>
</dbReference>
<protein>
    <recommendedName>
        <fullName evidence="6">Resolvase</fullName>
    </recommendedName>
</protein>
<dbReference type="GO" id="GO:0000150">
    <property type="term" value="F:DNA strand exchange activity"/>
    <property type="evidence" value="ECO:0007669"/>
    <property type="project" value="InterPro"/>
</dbReference>
<dbReference type="Pfam" id="PF13408">
    <property type="entry name" value="Zn_ribbon_recom"/>
    <property type="match status" value="1"/>
</dbReference>
<evidence type="ECO:0008006" key="6">
    <source>
        <dbReference type="Google" id="ProtNLM"/>
    </source>
</evidence>
<dbReference type="InterPro" id="IPR050639">
    <property type="entry name" value="SSR_resolvase"/>
</dbReference>
<dbReference type="PANTHER" id="PTHR30461:SF23">
    <property type="entry name" value="DNA RECOMBINASE-RELATED"/>
    <property type="match status" value="1"/>
</dbReference>
<keyword evidence="1" id="KW-0175">Coiled coil</keyword>
<accession>A0A4Q0S667</accession>
<dbReference type="GO" id="GO:0003677">
    <property type="term" value="F:DNA binding"/>
    <property type="evidence" value="ECO:0007669"/>
    <property type="project" value="InterPro"/>
</dbReference>
<dbReference type="RefSeq" id="WP_206734115.1">
    <property type="nucleotide sequence ID" value="NZ_LBJQ01000073.1"/>
</dbReference>
<feature type="domain" description="Resolvase/invertase-type recombinase catalytic" evidence="2">
    <location>
        <begin position="15"/>
        <end position="166"/>
    </location>
</feature>
<dbReference type="PROSITE" id="PS51737">
    <property type="entry name" value="RECOMBINASE_DNA_BIND"/>
    <property type="match status" value="1"/>
</dbReference>
<evidence type="ECO:0000259" key="2">
    <source>
        <dbReference type="PROSITE" id="PS51736"/>
    </source>
</evidence>
<sequence length="687" mass="77763">MTMMFKITDRHLSRQACIYIRQSTLAQVRFNQESTDRQYNLMNKAQSLGWTTQQIRILDGDLGQSGAAMTNRKDFKVLVGEVAMSRVGAIFCLEASRLARSNQDWHRLLELCAITGTLVIDEDGCYNPAEFNDGLVLGIKGTFAQAELHIIRARLHGGKLNKAFKGELRFPLPVGFVFESSTIVLDPDREVQGAVRTVFDLFAQEGTAFGVVQRFNALGLRFPRRAYGGAWDGKLLWGGLTHSRVLSILANPSYAGTYVFGRYQSSKHVGPSGDIRTRLRQMPQDAWRVMIQDHHVGYISWDQFVVNRDRLAKNRTNAEGGPSPAREGLCLLQGLLICGVCGRRIGVRYTGNGGLYPMYQCVWKHRDALASRACLNVPSAPLDQTIAERLVGAVTPVTLELALAALTSLEERDRQIGTQWRMRIDRARYEAELAERRYEAVDPANRLIAATLEQRWNDALQRLQDLETELAAFERRAMRAVTAEQKKQILQLAGDFPRLWRSPTTTPRDRKRILRLLVRDITVTKGPEPKVVRLHVRWQGGATETLQLQLPPSRADMVRYPEAFVARVRELAVNHYDDEIVALLRAKGQMSSTGKPHSLETIKWVRYKHRIPAPRPPEGLSVRQVSKRYAVSPSVVYYWLSRGVVTARRRKPNTPYAITIDDESDRRLRDWVANSVRLIPSSRTQTA</sequence>
<feature type="coiled-coil region" evidence="1">
    <location>
        <begin position="449"/>
        <end position="483"/>
    </location>
</feature>
<organism evidence="4 5">
    <name type="scientific">Bradyrhizobium nanningense</name>
    <dbReference type="NCBI Taxonomy" id="1325118"/>
    <lineage>
        <taxon>Bacteria</taxon>
        <taxon>Pseudomonadati</taxon>
        <taxon>Pseudomonadota</taxon>
        <taxon>Alphaproteobacteria</taxon>
        <taxon>Hyphomicrobiales</taxon>
        <taxon>Nitrobacteraceae</taxon>
        <taxon>Bradyrhizobium</taxon>
    </lineage>
</organism>
<dbReference type="SUPFAM" id="SSF53041">
    <property type="entry name" value="Resolvase-like"/>
    <property type="match status" value="1"/>
</dbReference>
<dbReference type="Proteomes" id="UP000289546">
    <property type="component" value="Unassembled WGS sequence"/>
</dbReference>
<gene>
    <name evidence="4" type="ORF">XH99_14410</name>
</gene>
<dbReference type="PANTHER" id="PTHR30461">
    <property type="entry name" value="DNA-INVERTASE FROM LAMBDOID PROPHAGE"/>
    <property type="match status" value="1"/>
</dbReference>
<dbReference type="InterPro" id="IPR036162">
    <property type="entry name" value="Resolvase-like_N_sf"/>
</dbReference>
<evidence type="ECO:0000256" key="1">
    <source>
        <dbReference type="SAM" id="Coils"/>
    </source>
</evidence>
<evidence type="ECO:0000259" key="3">
    <source>
        <dbReference type="PROSITE" id="PS51737"/>
    </source>
</evidence>
<feature type="domain" description="Recombinase" evidence="3">
    <location>
        <begin position="173"/>
        <end position="317"/>
    </location>
</feature>
<dbReference type="EMBL" id="LBJQ01000073">
    <property type="protein sequence ID" value="RXH28978.1"/>
    <property type="molecule type" value="Genomic_DNA"/>
</dbReference>
<evidence type="ECO:0000313" key="4">
    <source>
        <dbReference type="EMBL" id="RXH28978.1"/>
    </source>
</evidence>
<dbReference type="SMART" id="SM00857">
    <property type="entry name" value="Resolvase"/>
    <property type="match status" value="1"/>
</dbReference>
<dbReference type="InterPro" id="IPR006119">
    <property type="entry name" value="Resolv_N"/>
</dbReference>
<dbReference type="Gene3D" id="3.40.50.1390">
    <property type="entry name" value="Resolvase, N-terminal catalytic domain"/>
    <property type="match status" value="1"/>
</dbReference>
<evidence type="ECO:0000313" key="5">
    <source>
        <dbReference type="Proteomes" id="UP000289546"/>
    </source>
</evidence>
<reference evidence="4 5" key="1">
    <citation type="submission" date="2015-04" db="EMBL/GenBank/DDBJ databases">
        <title>Comparative genomics of rhizobia nodulating Arachis hypogaea in China.</title>
        <authorList>
            <person name="Li Y."/>
        </authorList>
    </citation>
    <scope>NUCLEOTIDE SEQUENCE [LARGE SCALE GENOMIC DNA]</scope>
    <source>
        <strain evidence="4 5">CCBAU 51757</strain>
    </source>
</reference>
<dbReference type="PROSITE" id="PS51736">
    <property type="entry name" value="RECOMBINASES_3"/>
    <property type="match status" value="1"/>
</dbReference>
<dbReference type="AlphaFoldDB" id="A0A4Q0S667"/>
<dbReference type="Gene3D" id="3.90.1750.20">
    <property type="entry name" value="Putative Large Serine Recombinase, Chain B, Domain 2"/>
    <property type="match status" value="1"/>
</dbReference>
<dbReference type="InterPro" id="IPR011109">
    <property type="entry name" value="DNA_bind_recombinase_dom"/>
</dbReference>
<name>A0A4Q0S667_9BRAD</name>
<dbReference type="Pfam" id="PF00239">
    <property type="entry name" value="Resolvase"/>
    <property type="match status" value="1"/>
</dbReference>
<dbReference type="InterPro" id="IPR038109">
    <property type="entry name" value="DNA_bind_recomb_sf"/>
</dbReference>
<proteinExistence type="predicted"/>
<dbReference type="Pfam" id="PF07508">
    <property type="entry name" value="Recombinase"/>
    <property type="match status" value="1"/>
</dbReference>